<dbReference type="Proteomes" id="UP001152592">
    <property type="component" value="Unassembled WGS sequence"/>
</dbReference>
<evidence type="ECO:0000256" key="5">
    <source>
        <dbReference type="ARBA" id="ARBA00022532"/>
    </source>
</evidence>
<feature type="region of interest" description="Disordered" evidence="11">
    <location>
        <begin position="139"/>
        <end position="227"/>
    </location>
</feature>
<dbReference type="PANTHER" id="PTHR43416:SF5">
    <property type="entry name" value="DIHYDROLIPOYLLYSINE-RESIDUE SUCCINYLTRANSFERASE COMPONENT OF 2-OXOGLUTARATE DEHYDROGENASE COMPLEX, MITOCHONDRIAL"/>
    <property type="match status" value="1"/>
</dbReference>
<evidence type="ECO:0000256" key="1">
    <source>
        <dbReference type="ARBA" id="ARBA00001938"/>
    </source>
</evidence>
<organism evidence="13 14">
    <name type="scientific">Penicillium salamii</name>
    <dbReference type="NCBI Taxonomy" id="1612424"/>
    <lineage>
        <taxon>Eukaryota</taxon>
        <taxon>Fungi</taxon>
        <taxon>Dikarya</taxon>
        <taxon>Ascomycota</taxon>
        <taxon>Pezizomycotina</taxon>
        <taxon>Eurotiomycetes</taxon>
        <taxon>Eurotiomycetidae</taxon>
        <taxon>Eurotiales</taxon>
        <taxon>Aspergillaceae</taxon>
        <taxon>Penicillium</taxon>
    </lineage>
</organism>
<comment type="pathway">
    <text evidence="2">Amino-acid degradation; L-lysine degradation via saccharopine pathway; glutaryl-CoA from L-lysine: step 6/6.</text>
</comment>
<protein>
    <recommendedName>
        <fullName evidence="4">dihydrolipoyllysine-residue succinyltransferase</fullName>
        <ecNumber evidence="4">2.3.1.61</ecNumber>
    </recommendedName>
    <alternativeName>
        <fullName evidence="10">2-oxoglutarate dehydrogenase complex component E2</fullName>
    </alternativeName>
</protein>
<reference evidence="13" key="1">
    <citation type="submission" date="2021-07" db="EMBL/GenBank/DDBJ databases">
        <authorList>
            <person name="Branca A.L. A."/>
        </authorList>
    </citation>
    <scope>NUCLEOTIDE SEQUENCE</scope>
</reference>
<evidence type="ECO:0000256" key="11">
    <source>
        <dbReference type="SAM" id="MobiDB-lite"/>
    </source>
</evidence>
<keyword evidence="8" id="KW-0809">Transit peptide</keyword>
<keyword evidence="7" id="KW-0450">Lipoyl</keyword>
<dbReference type="InterPro" id="IPR011053">
    <property type="entry name" value="Single_hybrid_motif"/>
</dbReference>
<proteinExistence type="inferred from homology"/>
<dbReference type="CDD" id="cd06849">
    <property type="entry name" value="lipoyl_domain"/>
    <property type="match status" value="1"/>
</dbReference>
<dbReference type="GO" id="GO:0004149">
    <property type="term" value="F:dihydrolipoyllysine-residue succinyltransferase activity"/>
    <property type="evidence" value="ECO:0007669"/>
    <property type="project" value="UniProtKB-EC"/>
</dbReference>
<dbReference type="GO" id="GO:0005739">
    <property type="term" value="C:mitochondrion"/>
    <property type="evidence" value="ECO:0007669"/>
    <property type="project" value="TreeGrafter"/>
</dbReference>
<dbReference type="InterPro" id="IPR050537">
    <property type="entry name" value="2-oxoacid_dehydrogenase"/>
</dbReference>
<dbReference type="SUPFAM" id="SSF51230">
    <property type="entry name" value="Single hybrid motif"/>
    <property type="match status" value="1"/>
</dbReference>
<accession>A0A9W4IY79</accession>
<dbReference type="AlphaFoldDB" id="A0A9W4IY79"/>
<evidence type="ECO:0000256" key="4">
    <source>
        <dbReference type="ARBA" id="ARBA00012945"/>
    </source>
</evidence>
<dbReference type="PANTHER" id="PTHR43416">
    <property type="entry name" value="DIHYDROLIPOYLLYSINE-RESIDUE SUCCINYLTRANSFERASE COMPONENT OF 2-OXOGLUTARATE DEHYDROGENASE COMPLEX, MITOCHONDRIAL-RELATED"/>
    <property type="match status" value="1"/>
</dbReference>
<sequence length="454" mass="50011">MASRWTSRPILRLPKTLLRAPGRCVDPQPKGLRTPITLYQNYPYTPKPQFRLFSTSLRKYDSNIVVRVPPMAESITEGTLSQFSKSVGDFIEMDEELATIETDKIDVSVNATQAGLIQQLLVAEGDVVTVDQVIAEIQPGEKQDGNQQSAEPKTASVDAQHNSSQTTHPSMPSPTTEQPSSDPPNPKTERETSKEAAGMKGSSAPAKSTEEPDNFQGYMPSRAEEKVKMTRIRKRTAQRLKESQNTAAFLTTFNEVDMSSLLDFRKKNKEAVLEKHGVKLGLMGSMARASALALKEVPAVNASIENDDTIVYRNYVDLSVAASIPKGLVTPVLRNIESMSILQIEQGIAQLVKKARDGKLTMDDLNGGSFTISNSGIWGSLFGTPIINLPQTAVLGTYGIQDRPVAVNGQVEIRPMMYIALTYDHRIIDGREAVKFLVMIKNYLENPETMLLEL</sequence>
<evidence type="ECO:0000256" key="8">
    <source>
        <dbReference type="ARBA" id="ARBA00022946"/>
    </source>
</evidence>
<dbReference type="Pfam" id="PF00364">
    <property type="entry name" value="Biotin_lipoyl"/>
    <property type="match status" value="1"/>
</dbReference>
<keyword evidence="6" id="KW-0808">Transferase</keyword>
<dbReference type="InterPro" id="IPR001078">
    <property type="entry name" value="2-oxoacid_DH_actylTfrase"/>
</dbReference>
<dbReference type="NCBIfam" id="NF004309">
    <property type="entry name" value="PRK05704.1"/>
    <property type="match status" value="1"/>
</dbReference>
<dbReference type="NCBIfam" id="TIGR01347">
    <property type="entry name" value="sucB"/>
    <property type="match status" value="1"/>
</dbReference>
<dbReference type="Pfam" id="PF00198">
    <property type="entry name" value="2-oxoacid_dh"/>
    <property type="match status" value="1"/>
</dbReference>
<dbReference type="InterPro" id="IPR023213">
    <property type="entry name" value="CAT-like_dom_sf"/>
</dbReference>
<dbReference type="InterPro" id="IPR006255">
    <property type="entry name" value="SucB"/>
</dbReference>
<name>A0A9W4IY79_9EURO</name>
<keyword evidence="5" id="KW-0816">Tricarboxylic acid cycle</keyword>
<evidence type="ECO:0000256" key="10">
    <source>
        <dbReference type="ARBA" id="ARBA00032406"/>
    </source>
</evidence>
<dbReference type="InterPro" id="IPR003016">
    <property type="entry name" value="2-oxoA_DH_lipoyl-BS"/>
</dbReference>
<evidence type="ECO:0000256" key="7">
    <source>
        <dbReference type="ARBA" id="ARBA00022823"/>
    </source>
</evidence>
<dbReference type="Gene3D" id="2.40.50.100">
    <property type="match status" value="1"/>
</dbReference>
<evidence type="ECO:0000313" key="13">
    <source>
        <dbReference type="EMBL" id="CAG8361083.1"/>
    </source>
</evidence>
<dbReference type="InterPro" id="IPR000089">
    <property type="entry name" value="Biotin_lipoyl"/>
</dbReference>
<evidence type="ECO:0000256" key="6">
    <source>
        <dbReference type="ARBA" id="ARBA00022679"/>
    </source>
</evidence>
<dbReference type="PROSITE" id="PS50968">
    <property type="entry name" value="BIOTINYL_LIPOYL"/>
    <property type="match status" value="1"/>
</dbReference>
<dbReference type="OrthoDB" id="4225815at2759"/>
<feature type="domain" description="Lipoyl-binding" evidence="12">
    <location>
        <begin position="63"/>
        <end position="138"/>
    </location>
</feature>
<feature type="compositionally biased region" description="Polar residues" evidence="11">
    <location>
        <begin position="145"/>
        <end position="180"/>
    </location>
</feature>
<comment type="cofactor">
    <cofactor evidence="1">
        <name>(R)-lipoate</name>
        <dbReference type="ChEBI" id="CHEBI:83088"/>
    </cofactor>
</comment>
<evidence type="ECO:0000259" key="12">
    <source>
        <dbReference type="PROSITE" id="PS50968"/>
    </source>
</evidence>
<evidence type="ECO:0000256" key="9">
    <source>
        <dbReference type="ARBA" id="ARBA00023315"/>
    </source>
</evidence>
<comment type="similarity">
    <text evidence="3">Belongs to the 2-oxoacid dehydrogenase family.</text>
</comment>
<evidence type="ECO:0000256" key="3">
    <source>
        <dbReference type="ARBA" id="ARBA00007317"/>
    </source>
</evidence>
<evidence type="ECO:0000256" key="2">
    <source>
        <dbReference type="ARBA" id="ARBA00005145"/>
    </source>
</evidence>
<dbReference type="EMBL" id="CAJVPD010000166">
    <property type="protein sequence ID" value="CAG8361083.1"/>
    <property type="molecule type" value="Genomic_DNA"/>
</dbReference>
<evidence type="ECO:0000313" key="14">
    <source>
        <dbReference type="Proteomes" id="UP001152592"/>
    </source>
</evidence>
<dbReference type="PROSITE" id="PS00189">
    <property type="entry name" value="LIPOYL"/>
    <property type="match status" value="1"/>
</dbReference>
<dbReference type="Gene3D" id="3.30.559.10">
    <property type="entry name" value="Chloramphenicol acetyltransferase-like domain"/>
    <property type="match status" value="1"/>
</dbReference>
<keyword evidence="9" id="KW-0012">Acyltransferase</keyword>
<dbReference type="GO" id="GO:0045252">
    <property type="term" value="C:oxoglutarate dehydrogenase complex"/>
    <property type="evidence" value="ECO:0007669"/>
    <property type="project" value="InterPro"/>
</dbReference>
<comment type="caution">
    <text evidence="13">The sequence shown here is derived from an EMBL/GenBank/DDBJ whole genome shotgun (WGS) entry which is preliminary data.</text>
</comment>
<dbReference type="SUPFAM" id="SSF52777">
    <property type="entry name" value="CoA-dependent acyltransferases"/>
    <property type="match status" value="1"/>
</dbReference>
<dbReference type="GO" id="GO:0006099">
    <property type="term" value="P:tricarboxylic acid cycle"/>
    <property type="evidence" value="ECO:0007669"/>
    <property type="project" value="UniProtKB-KW"/>
</dbReference>
<gene>
    <name evidence="13" type="ORF">PSALAMII_LOCUS3666</name>
</gene>
<dbReference type="EC" id="2.3.1.61" evidence="4"/>